<dbReference type="GO" id="GO:0009851">
    <property type="term" value="P:auxin biosynthetic process"/>
    <property type="evidence" value="ECO:0007669"/>
    <property type="project" value="UniProtKB-KW"/>
</dbReference>
<evidence type="ECO:0000256" key="1">
    <source>
        <dbReference type="ARBA" id="ARBA00001974"/>
    </source>
</evidence>
<dbReference type="EMBL" id="QGNW01000108">
    <property type="protein sequence ID" value="RVW96299.1"/>
    <property type="molecule type" value="Genomic_DNA"/>
</dbReference>
<sequence>MEKRRFSEVVGTLIMVERHCTCSLPTKDSTVGSGWGKDSMSALNLSEAVAKSEEEGGGCRWLMQFSLLAVSSIDLNEVSLFGNCPSALICCLMDYLKEVEGKRVHDPLGRKMSKSERRILVPGPVIVGAGPSGLAVAACLKERGISSLILERENCIASLWNLKTYDRLHLHLPKEHCELPLMPFPPDFPRYPTKHQFLNYLEAYAKRFDIRPFFNKTVVSAEFDPRSRLWQVKTRGFKKEEEIVYQCQWLIVATGENAEEVVPEIQGMNEFAGPIIHTSSYKSGDSYRGKRVLVVGCGNSGMEVCLDLCNHNAFPIPRGARLASRDAREINFWIVHVVGLNRPKLGPLQLKSLSGKTPVLDVGTLAKIKTGNIKVCRGIKQLSCHTAEFVDGRVENFDAIILATGYKSNVTSWLKEGNMFSEKDGLPRKPFPNGWKGECGLYAVGFTKRGLLGASLDARRIAEELSVHSSWPFQHFRHDNHDL</sequence>
<dbReference type="PANTHER" id="PTHR43539:SF36">
    <property type="entry name" value="INDOLE-3-PYRUVATE MONOOXYGENASE YUCCA2"/>
    <property type="match status" value="1"/>
</dbReference>
<evidence type="ECO:0000256" key="5">
    <source>
        <dbReference type="ARBA" id="ARBA00022827"/>
    </source>
</evidence>
<keyword evidence="4" id="KW-0285">Flavoprotein</keyword>
<protein>
    <recommendedName>
        <fullName evidence="9">indole-3-pyruvate monooxygenase</fullName>
        <ecNumber evidence="9">1.14.13.168</ecNumber>
    </recommendedName>
</protein>
<evidence type="ECO:0000256" key="4">
    <source>
        <dbReference type="ARBA" id="ARBA00022630"/>
    </source>
</evidence>
<keyword evidence="8" id="KW-0073">Auxin biosynthesis</keyword>
<keyword evidence="7" id="KW-0560">Oxidoreductase</keyword>
<comment type="cofactor">
    <cofactor evidence="1">
        <name>FAD</name>
        <dbReference type="ChEBI" id="CHEBI:57692"/>
    </cofactor>
</comment>
<dbReference type="Pfam" id="PF13738">
    <property type="entry name" value="Pyr_redox_3"/>
    <property type="match status" value="1"/>
</dbReference>
<dbReference type="EC" id="1.14.13.168" evidence="9"/>
<evidence type="ECO:0000256" key="3">
    <source>
        <dbReference type="ARBA" id="ARBA00009183"/>
    </source>
</evidence>
<evidence type="ECO:0000256" key="2">
    <source>
        <dbReference type="ARBA" id="ARBA00004814"/>
    </source>
</evidence>
<evidence type="ECO:0000256" key="7">
    <source>
        <dbReference type="ARBA" id="ARBA00023002"/>
    </source>
</evidence>
<accession>A0A438IHW5</accession>
<dbReference type="PANTHER" id="PTHR43539">
    <property type="entry name" value="FLAVIN-BINDING MONOOXYGENASE-LIKE PROTEIN (AFU_ORTHOLOGUE AFUA_4G09220)"/>
    <property type="match status" value="1"/>
</dbReference>
<evidence type="ECO:0000256" key="6">
    <source>
        <dbReference type="ARBA" id="ARBA00022857"/>
    </source>
</evidence>
<keyword evidence="11" id="KW-0503">Monooxygenase</keyword>
<evidence type="ECO:0000256" key="9">
    <source>
        <dbReference type="ARBA" id="ARBA00039148"/>
    </source>
</evidence>
<dbReference type="Proteomes" id="UP000288805">
    <property type="component" value="Unassembled WGS sequence"/>
</dbReference>
<keyword evidence="5" id="KW-0274">FAD</keyword>
<comment type="catalytic activity">
    <reaction evidence="10">
        <text>indole-3-pyruvate + NADPH + O2 + H(+) = (indol-3-yl)acetate + CO2 + NADP(+) + H2O</text>
        <dbReference type="Rhea" id="RHEA:34331"/>
        <dbReference type="ChEBI" id="CHEBI:15377"/>
        <dbReference type="ChEBI" id="CHEBI:15378"/>
        <dbReference type="ChEBI" id="CHEBI:15379"/>
        <dbReference type="ChEBI" id="CHEBI:16526"/>
        <dbReference type="ChEBI" id="CHEBI:17640"/>
        <dbReference type="ChEBI" id="CHEBI:30854"/>
        <dbReference type="ChEBI" id="CHEBI:57783"/>
        <dbReference type="ChEBI" id="CHEBI:58349"/>
        <dbReference type="EC" id="1.14.13.168"/>
    </reaction>
</comment>
<dbReference type="SUPFAM" id="SSF51905">
    <property type="entry name" value="FAD/NAD(P)-binding domain"/>
    <property type="match status" value="1"/>
</dbReference>
<dbReference type="PRINTS" id="PR00368">
    <property type="entry name" value="FADPNR"/>
</dbReference>
<proteinExistence type="inferred from homology"/>
<dbReference type="InterPro" id="IPR050982">
    <property type="entry name" value="Auxin_biosynth/cation_transpt"/>
</dbReference>
<dbReference type="AlphaFoldDB" id="A0A438IHW5"/>
<dbReference type="InterPro" id="IPR036188">
    <property type="entry name" value="FAD/NAD-bd_sf"/>
</dbReference>
<evidence type="ECO:0000313" key="11">
    <source>
        <dbReference type="EMBL" id="RVW96299.1"/>
    </source>
</evidence>
<comment type="caution">
    <text evidence="11">The sequence shown here is derived from an EMBL/GenBank/DDBJ whole genome shotgun (WGS) entry which is preliminary data.</text>
</comment>
<dbReference type="InterPro" id="IPR036291">
    <property type="entry name" value="NAD(P)-bd_dom_sf"/>
</dbReference>
<evidence type="ECO:0000256" key="8">
    <source>
        <dbReference type="ARBA" id="ARBA00023070"/>
    </source>
</evidence>
<keyword evidence="6" id="KW-0521">NADP</keyword>
<keyword evidence="11" id="KW-0670">Pyruvate</keyword>
<reference evidence="11 12" key="1">
    <citation type="journal article" date="2018" name="PLoS Genet.">
        <title>Population sequencing reveals clonal diversity and ancestral inbreeding in the grapevine cultivar Chardonnay.</title>
        <authorList>
            <person name="Roach M.J."/>
            <person name="Johnson D.L."/>
            <person name="Bohlmann J."/>
            <person name="van Vuuren H.J."/>
            <person name="Jones S.J."/>
            <person name="Pretorius I.S."/>
            <person name="Schmidt S.A."/>
            <person name="Borneman A.R."/>
        </authorList>
    </citation>
    <scope>NUCLEOTIDE SEQUENCE [LARGE SCALE GENOMIC DNA]</scope>
    <source>
        <strain evidence="12">cv. Chardonnay</strain>
        <tissue evidence="11">Leaf</tissue>
    </source>
</reference>
<gene>
    <name evidence="11" type="primary">YUC2_1</name>
    <name evidence="11" type="ORF">CK203_020722</name>
</gene>
<organism evidence="11 12">
    <name type="scientific">Vitis vinifera</name>
    <name type="common">Grape</name>
    <dbReference type="NCBI Taxonomy" id="29760"/>
    <lineage>
        <taxon>Eukaryota</taxon>
        <taxon>Viridiplantae</taxon>
        <taxon>Streptophyta</taxon>
        <taxon>Embryophyta</taxon>
        <taxon>Tracheophyta</taxon>
        <taxon>Spermatophyta</taxon>
        <taxon>Magnoliopsida</taxon>
        <taxon>eudicotyledons</taxon>
        <taxon>Gunneridae</taxon>
        <taxon>Pentapetalae</taxon>
        <taxon>rosids</taxon>
        <taxon>Vitales</taxon>
        <taxon>Vitaceae</taxon>
        <taxon>Viteae</taxon>
        <taxon>Vitis</taxon>
    </lineage>
</organism>
<evidence type="ECO:0000313" key="12">
    <source>
        <dbReference type="Proteomes" id="UP000288805"/>
    </source>
</evidence>
<comment type="similarity">
    <text evidence="3">Belongs to the FMO family.</text>
</comment>
<name>A0A438IHW5_VITVI</name>
<dbReference type="GO" id="GO:0103075">
    <property type="term" value="F:indole-3-pyruvate monooxygenase activity"/>
    <property type="evidence" value="ECO:0007669"/>
    <property type="project" value="UniProtKB-EC"/>
</dbReference>
<comment type="pathway">
    <text evidence="2">Plant hormone metabolism; auxin biosynthesis.</text>
</comment>
<dbReference type="PRINTS" id="PR00469">
    <property type="entry name" value="PNDRDTASEII"/>
</dbReference>
<evidence type="ECO:0000256" key="10">
    <source>
        <dbReference type="ARBA" id="ARBA00047707"/>
    </source>
</evidence>
<dbReference type="SUPFAM" id="SSF51735">
    <property type="entry name" value="NAD(P)-binding Rossmann-fold domains"/>
    <property type="match status" value="1"/>
</dbReference>
<dbReference type="Gene3D" id="3.50.50.60">
    <property type="entry name" value="FAD/NAD(P)-binding domain"/>
    <property type="match status" value="1"/>
</dbReference>